<feature type="domain" description="Ubiquitin-like protease family profile" evidence="6">
    <location>
        <begin position="1"/>
        <end position="91"/>
    </location>
</feature>
<reference evidence="7 8" key="1">
    <citation type="journal article" date="2018" name="Mol. Biol. Evol.">
        <title>Broad Genomic Sampling Reveals a Smut Pathogenic Ancestry of the Fungal Clade Ustilaginomycotina.</title>
        <authorList>
            <person name="Kijpornyongpan T."/>
            <person name="Mondo S.J."/>
            <person name="Barry K."/>
            <person name="Sandor L."/>
            <person name="Lee J."/>
            <person name="Lipzen A."/>
            <person name="Pangilinan J."/>
            <person name="LaButti K."/>
            <person name="Hainaut M."/>
            <person name="Henrissat B."/>
            <person name="Grigoriev I.V."/>
            <person name="Spatafora J.W."/>
            <person name="Aime M.C."/>
        </authorList>
    </citation>
    <scope>NUCLEOTIDE SEQUENCE [LARGE SCALE GENOMIC DNA]</scope>
    <source>
        <strain evidence="7 8">MCA 3882</strain>
    </source>
</reference>
<dbReference type="GO" id="GO:0070139">
    <property type="term" value="F:SUMO-specific endopeptidase activity"/>
    <property type="evidence" value="ECO:0007669"/>
    <property type="project" value="TreeGrafter"/>
</dbReference>
<keyword evidence="5" id="KW-0378">Hydrolase</keyword>
<dbReference type="GO" id="GO:0016926">
    <property type="term" value="P:protein desumoylation"/>
    <property type="evidence" value="ECO:0007669"/>
    <property type="project" value="TreeGrafter"/>
</dbReference>
<dbReference type="GO" id="GO:0005737">
    <property type="term" value="C:cytoplasm"/>
    <property type="evidence" value="ECO:0007669"/>
    <property type="project" value="TreeGrafter"/>
</dbReference>
<dbReference type="GeneID" id="37017797"/>
<dbReference type="SUPFAM" id="SSF54001">
    <property type="entry name" value="Cysteine proteinases"/>
    <property type="match status" value="1"/>
</dbReference>
<dbReference type="OrthoDB" id="442460at2759"/>
<evidence type="ECO:0000256" key="4">
    <source>
        <dbReference type="ARBA" id="ARBA00022786"/>
    </source>
</evidence>
<gene>
    <name evidence="7" type="ORF">FA14DRAFT_113520</name>
</gene>
<dbReference type="STRING" id="1280837.A0A316V6L2"/>
<keyword evidence="3" id="KW-0645">Protease</keyword>
<dbReference type="AlphaFoldDB" id="A0A316V6L2"/>
<accession>A0A316V6L2</accession>
<dbReference type="RefSeq" id="XP_025353529.1">
    <property type="nucleotide sequence ID" value="XM_025496016.1"/>
</dbReference>
<dbReference type="Gene3D" id="1.10.418.20">
    <property type="match status" value="1"/>
</dbReference>
<dbReference type="Proteomes" id="UP000245771">
    <property type="component" value="Unassembled WGS sequence"/>
</dbReference>
<proteinExistence type="inferred from homology"/>
<dbReference type="InterPro" id="IPR003653">
    <property type="entry name" value="Peptidase_C48_C"/>
</dbReference>
<evidence type="ECO:0000259" key="6">
    <source>
        <dbReference type="Pfam" id="PF02902"/>
    </source>
</evidence>
<evidence type="ECO:0000256" key="5">
    <source>
        <dbReference type="ARBA" id="ARBA00022801"/>
    </source>
</evidence>
<feature type="non-terminal residue" evidence="7">
    <location>
        <position position="1"/>
    </location>
</feature>
<keyword evidence="4" id="KW-0833">Ubl conjugation pathway</keyword>
<dbReference type="InterPro" id="IPR038765">
    <property type="entry name" value="Papain-like_cys_pep_sf"/>
</dbReference>
<evidence type="ECO:0000256" key="3">
    <source>
        <dbReference type="ARBA" id="ARBA00022670"/>
    </source>
</evidence>
<dbReference type="EMBL" id="KZ819604">
    <property type="protein sequence ID" value="PWN33227.1"/>
    <property type="molecule type" value="Genomic_DNA"/>
</dbReference>
<keyword evidence="8" id="KW-1185">Reference proteome</keyword>
<evidence type="ECO:0000256" key="1">
    <source>
        <dbReference type="ARBA" id="ARBA00005234"/>
    </source>
</evidence>
<evidence type="ECO:0000313" key="7">
    <source>
        <dbReference type="EMBL" id="PWN33227.1"/>
    </source>
</evidence>
<dbReference type="InParanoid" id="A0A316V6L2"/>
<dbReference type="PANTHER" id="PTHR46896">
    <property type="entry name" value="SENTRIN-SPECIFIC PROTEASE"/>
    <property type="match status" value="1"/>
</dbReference>
<protein>
    <recommendedName>
        <fullName evidence="6">Ubiquitin-like protease family profile domain-containing protein</fullName>
    </recommendedName>
</protein>
<name>A0A316V6L2_9BASI</name>
<dbReference type="Pfam" id="PF02902">
    <property type="entry name" value="Peptidase_C48"/>
    <property type="match status" value="1"/>
</dbReference>
<organism evidence="7 8">
    <name type="scientific">Meira miltonrushii</name>
    <dbReference type="NCBI Taxonomy" id="1280837"/>
    <lineage>
        <taxon>Eukaryota</taxon>
        <taxon>Fungi</taxon>
        <taxon>Dikarya</taxon>
        <taxon>Basidiomycota</taxon>
        <taxon>Ustilaginomycotina</taxon>
        <taxon>Exobasidiomycetes</taxon>
        <taxon>Exobasidiales</taxon>
        <taxon>Brachybasidiaceae</taxon>
        <taxon>Meira</taxon>
    </lineage>
</organism>
<dbReference type="PANTHER" id="PTHR46896:SF3">
    <property type="entry name" value="FI06413P-RELATED"/>
    <property type="match status" value="1"/>
</dbReference>
<dbReference type="GO" id="GO:0005634">
    <property type="term" value="C:nucleus"/>
    <property type="evidence" value="ECO:0007669"/>
    <property type="project" value="TreeGrafter"/>
</dbReference>
<dbReference type="GO" id="GO:0006508">
    <property type="term" value="P:proteolysis"/>
    <property type="evidence" value="ECO:0007669"/>
    <property type="project" value="UniProtKB-KW"/>
</dbReference>
<comment type="similarity">
    <text evidence="1">Belongs to the peptidase C48 family.</text>
</comment>
<evidence type="ECO:0000256" key="2">
    <source>
        <dbReference type="ARBA" id="ARBA00022553"/>
    </source>
</evidence>
<keyword evidence="2" id="KW-0597">Phosphoprotein</keyword>
<dbReference type="InterPro" id="IPR051947">
    <property type="entry name" value="Sentrin-specific_protease"/>
</dbReference>
<evidence type="ECO:0000313" key="8">
    <source>
        <dbReference type="Proteomes" id="UP000245771"/>
    </source>
</evidence>
<feature type="non-terminal residue" evidence="7">
    <location>
        <position position="122"/>
    </location>
</feature>
<sequence length="122" mass="14217">NEEATVCIFDSLQQKHTPVKTSMKHYLAYEYADKHNLKSAIDTRKIELNSIDVAMPRQPNWADCGLYLLHAFERFFSDPKAFKDDVIPSKDENHLAWKSEEALALREYWKGIIESLIAEYQP</sequence>